<comment type="caution">
    <text evidence="1">The sequence shown here is derived from an EMBL/GenBank/DDBJ whole genome shotgun (WGS) entry which is preliminary data.</text>
</comment>
<organism evidence="1 2">
    <name type="scientific">Catharanthus roseus</name>
    <name type="common">Madagascar periwinkle</name>
    <name type="synonym">Vinca rosea</name>
    <dbReference type="NCBI Taxonomy" id="4058"/>
    <lineage>
        <taxon>Eukaryota</taxon>
        <taxon>Viridiplantae</taxon>
        <taxon>Streptophyta</taxon>
        <taxon>Embryophyta</taxon>
        <taxon>Tracheophyta</taxon>
        <taxon>Spermatophyta</taxon>
        <taxon>Magnoliopsida</taxon>
        <taxon>eudicotyledons</taxon>
        <taxon>Gunneridae</taxon>
        <taxon>Pentapetalae</taxon>
        <taxon>asterids</taxon>
        <taxon>lamiids</taxon>
        <taxon>Gentianales</taxon>
        <taxon>Apocynaceae</taxon>
        <taxon>Rauvolfioideae</taxon>
        <taxon>Vinceae</taxon>
        <taxon>Catharanthinae</taxon>
        <taxon>Catharanthus</taxon>
    </lineage>
</organism>
<keyword evidence="2" id="KW-1185">Reference proteome</keyword>
<gene>
    <name evidence="1" type="ORF">M9H77_34158</name>
</gene>
<name>A0ACB9ZKP0_CATRO</name>
<dbReference type="EMBL" id="CM044708">
    <property type="protein sequence ID" value="KAI5648153.1"/>
    <property type="molecule type" value="Genomic_DNA"/>
</dbReference>
<protein>
    <submittedName>
        <fullName evidence="1">Uncharacterized protein</fullName>
    </submittedName>
</protein>
<accession>A0ACB9ZKP0</accession>
<sequence>MDRQMMTSMLQEVNDMTSVVIHEPPLSPSQMAVFAKKMQTIIRRFMVFIGCTLGCTLSQHDIQQTFPVQPSRRCPREHVPDWGARGVKRGARRQLGRGAGGGCPPIPAFPDKHEHADPGHVEVERGEGSGGGQPTIDPFDSPNFDNLLLVWV</sequence>
<evidence type="ECO:0000313" key="2">
    <source>
        <dbReference type="Proteomes" id="UP001060085"/>
    </source>
</evidence>
<proteinExistence type="predicted"/>
<dbReference type="Proteomes" id="UP001060085">
    <property type="component" value="Linkage Group LG08"/>
</dbReference>
<reference evidence="2" key="1">
    <citation type="journal article" date="2023" name="Nat. Plants">
        <title>Single-cell RNA sequencing provides a high-resolution roadmap for understanding the multicellular compartmentation of specialized metabolism.</title>
        <authorList>
            <person name="Sun S."/>
            <person name="Shen X."/>
            <person name="Li Y."/>
            <person name="Li Y."/>
            <person name="Wang S."/>
            <person name="Li R."/>
            <person name="Zhang H."/>
            <person name="Shen G."/>
            <person name="Guo B."/>
            <person name="Wei J."/>
            <person name="Xu J."/>
            <person name="St-Pierre B."/>
            <person name="Chen S."/>
            <person name="Sun C."/>
        </authorList>
    </citation>
    <scope>NUCLEOTIDE SEQUENCE [LARGE SCALE GENOMIC DNA]</scope>
</reference>
<evidence type="ECO:0000313" key="1">
    <source>
        <dbReference type="EMBL" id="KAI5648153.1"/>
    </source>
</evidence>